<evidence type="ECO:0000256" key="1">
    <source>
        <dbReference type="ARBA" id="ARBA00022679"/>
    </source>
</evidence>
<name>A0A846YF63_9NOCA</name>
<reference evidence="5 6" key="1">
    <citation type="submission" date="2020-04" db="EMBL/GenBank/DDBJ databases">
        <title>MicrobeNet Type strains.</title>
        <authorList>
            <person name="Nicholson A.C."/>
        </authorList>
    </citation>
    <scope>NUCLEOTIDE SEQUENCE [LARGE SCALE GENOMIC DNA]</scope>
    <source>
        <strain evidence="5 6">JCM 3332</strain>
    </source>
</reference>
<keyword evidence="6" id="KW-1185">Reference proteome</keyword>
<dbReference type="PROSITE" id="PS51186">
    <property type="entry name" value="GNAT"/>
    <property type="match status" value="1"/>
</dbReference>
<dbReference type="PANTHER" id="PTHR43877">
    <property type="entry name" value="AMINOALKYLPHOSPHONATE N-ACETYLTRANSFERASE-RELATED-RELATED"/>
    <property type="match status" value="1"/>
</dbReference>
<dbReference type="RefSeq" id="WP_168433903.1">
    <property type="nucleotide sequence ID" value="NZ_JAAXOT010000006.1"/>
</dbReference>
<organism evidence="5 6">
    <name type="scientific">Nocardia flavorosea</name>
    <dbReference type="NCBI Taxonomy" id="53429"/>
    <lineage>
        <taxon>Bacteria</taxon>
        <taxon>Bacillati</taxon>
        <taxon>Actinomycetota</taxon>
        <taxon>Actinomycetes</taxon>
        <taxon>Mycobacteriales</taxon>
        <taxon>Nocardiaceae</taxon>
        <taxon>Nocardia</taxon>
    </lineage>
</organism>
<protein>
    <submittedName>
        <fullName evidence="5">GNAT family N-acetyltransferase</fullName>
    </submittedName>
</protein>
<keyword evidence="2" id="KW-0012">Acyltransferase</keyword>
<dbReference type="CDD" id="cd04301">
    <property type="entry name" value="NAT_SF"/>
    <property type="match status" value="1"/>
</dbReference>
<sequence>MGIRPIGPDEWPTARTVRLDALAGSPPGTFSTSHAEAAQWSTQQWREWTARRYPFFVAVTESGPVGSAGVIVTTGGPELVSMWTAPPARRTGVSDRLVQAVAEWARGAAHRELRLWVVEGNRAAEQLYLRNGFTRTGAVQPCSTVDPRPEHEMALPLSPGHR</sequence>
<accession>A0A846YF63</accession>
<dbReference type="SUPFAM" id="SSF55729">
    <property type="entry name" value="Acyl-CoA N-acyltransferases (Nat)"/>
    <property type="match status" value="1"/>
</dbReference>
<feature type="domain" description="N-acetyltransferase" evidence="4">
    <location>
        <begin position="1"/>
        <end position="158"/>
    </location>
</feature>
<comment type="caution">
    <text evidence="5">The sequence shown here is derived from an EMBL/GenBank/DDBJ whole genome shotgun (WGS) entry which is preliminary data.</text>
</comment>
<evidence type="ECO:0000256" key="2">
    <source>
        <dbReference type="ARBA" id="ARBA00023315"/>
    </source>
</evidence>
<feature type="region of interest" description="Disordered" evidence="3">
    <location>
        <begin position="143"/>
        <end position="162"/>
    </location>
</feature>
<dbReference type="Gene3D" id="3.40.630.30">
    <property type="match status" value="1"/>
</dbReference>
<dbReference type="Proteomes" id="UP000570678">
    <property type="component" value="Unassembled WGS sequence"/>
</dbReference>
<dbReference type="InterPro" id="IPR000182">
    <property type="entry name" value="GNAT_dom"/>
</dbReference>
<dbReference type="GO" id="GO:0016747">
    <property type="term" value="F:acyltransferase activity, transferring groups other than amino-acyl groups"/>
    <property type="evidence" value="ECO:0007669"/>
    <property type="project" value="InterPro"/>
</dbReference>
<dbReference type="InterPro" id="IPR016181">
    <property type="entry name" value="Acyl_CoA_acyltransferase"/>
</dbReference>
<dbReference type="AlphaFoldDB" id="A0A846YF63"/>
<keyword evidence="1 5" id="KW-0808">Transferase</keyword>
<evidence type="ECO:0000313" key="5">
    <source>
        <dbReference type="EMBL" id="NKY57345.1"/>
    </source>
</evidence>
<evidence type="ECO:0000313" key="6">
    <source>
        <dbReference type="Proteomes" id="UP000570678"/>
    </source>
</evidence>
<proteinExistence type="predicted"/>
<dbReference type="Pfam" id="PF00583">
    <property type="entry name" value="Acetyltransf_1"/>
    <property type="match status" value="1"/>
</dbReference>
<dbReference type="EMBL" id="JAAXOT010000006">
    <property type="protein sequence ID" value="NKY57345.1"/>
    <property type="molecule type" value="Genomic_DNA"/>
</dbReference>
<evidence type="ECO:0000256" key="3">
    <source>
        <dbReference type="SAM" id="MobiDB-lite"/>
    </source>
</evidence>
<evidence type="ECO:0000259" key="4">
    <source>
        <dbReference type="PROSITE" id="PS51186"/>
    </source>
</evidence>
<gene>
    <name evidence="5" type="ORF">HGA15_14510</name>
</gene>
<dbReference type="InterPro" id="IPR050832">
    <property type="entry name" value="Bact_Acetyltransf"/>
</dbReference>
<dbReference type="PANTHER" id="PTHR43877:SF2">
    <property type="entry name" value="AMINOALKYLPHOSPHONATE N-ACETYLTRANSFERASE-RELATED"/>
    <property type="match status" value="1"/>
</dbReference>